<dbReference type="GO" id="GO:0017119">
    <property type="term" value="C:Golgi transport complex"/>
    <property type="evidence" value="ECO:0007669"/>
    <property type="project" value="InterPro"/>
</dbReference>
<name>A0A6G1EDI2_9ORYZ</name>
<sequence>MAEEAPTVGDEREEGGVAGVGWRSKRAVQRQRLRLNPGPFTLGPFEPIQTTNKLRESESWSVSSDLSSNSLQIPRSIHHRRSPAATARAMAAPATPRLLLSPTSKDLIAAASSFPSPPSPTTATSSPDPASPLDAFASDPVLSAFLSPSFSPSDFSSAALSSGLAASRAEQLQEAISLLRRHLRAEVLRRHPLLLSHLLSLRSASASLSSLPSHLHLLSSHLSLLSSHLSAPRSHLGHSSSSLSSLLATADLLLHSHRLVRLSSRLLTSSPAPDLARQAELHREIRLLYEEKNLSGINAVDEEMRKVDAAASKLRSEASAVIDRGIAESNQNDVWCGLQVYYNLGELKPAVEGLVTKYKAAGAKSVAVALDMKAISMAAGGGGGPGGVQRSGTPQIGGSKKAAEALWDRMRQCMEELHRSVTAAWQLQTVLTKKRVPFTQMLFLEEVWQEGEPLLTERVWDAIVKAFASQLKSAFTASSFVKEIFTLGYPRLFSMIENLLERILRDTDVKGTLPALTPEGKNDMTAAIEIFETAFLALCHSRLSDYINSIFPMSTRGIPSKDQISRLISRIQEEVEVVRTHGHLLARVLQEIGKVLLLLAQRAEYQISTGSEARQVTSTVTPAQLKNFALCLHLQEVHTRISSIVSTLPNVTSEKLSQSLEAIYTVACDSVSPLFKEMFDRLGSCILKMHEQDFGTHGMDAAMDNNASAYMEELQKCAVHFRSEFLSKLLPSSSSRSETICTIMVRSMASKVLILFIRHASLIRPLSEAGKLRMARDMAELELAIGQNLFPVEQLGAPYRALRAFRPILFLETSQLEKSPLLQDLPPSVILHHLYSRGPDELQSPLQRNKLNPLQYSLWLDSQGEDQIWKGVKATLDDYEMKVRSRGDKEFSPVYPLMLQIGSALSQAKG</sequence>
<evidence type="ECO:0000256" key="1">
    <source>
        <dbReference type="ARBA" id="ARBA00004395"/>
    </source>
</evidence>
<dbReference type="PANTHER" id="PTHR13228:SF3">
    <property type="entry name" value="CONSERVED OLIGOMERIC GOLGI COMPLEX SUBUNIT 5"/>
    <property type="match status" value="1"/>
</dbReference>
<dbReference type="Pfam" id="PF20649">
    <property type="entry name" value="COG5_C"/>
    <property type="match status" value="1"/>
</dbReference>
<evidence type="ECO:0000256" key="3">
    <source>
        <dbReference type="ARBA" id="ARBA00023034"/>
    </source>
</evidence>
<feature type="domain" description="Conserved oligomeric Golgi complex subunit 5 N-terminal" evidence="6">
    <location>
        <begin position="143"/>
        <end position="266"/>
    </location>
</feature>
<evidence type="ECO:0000313" key="8">
    <source>
        <dbReference type="EMBL" id="KAF0922799.1"/>
    </source>
</evidence>
<organism evidence="8 9">
    <name type="scientific">Oryza meyeriana var. granulata</name>
    <dbReference type="NCBI Taxonomy" id="110450"/>
    <lineage>
        <taxon>Eukaryota</taxon>
        <taxon>Viridiplantae</taxon>
        <taxon>Streptophyta</taxon>
        <taxon>Embryophyta</taxon>
        <taxon>Tracheophyta</taxon>
        <taxon>Spermatophyta</taxon>
        <taxon>Magnoliopsida</taxon>
        <taxon>Liliopsida</taxon>
        <taxon>Poales</taxon>
        <taxon>Poaceae</taxon>
        <taxon>BOP clade</taxon>
        <taxon>Oryzoideae</taxon>
        <taxon>Oryzeae</taxon>
        <taxon>Oryzinae</taxon>
        <taxon>Oryza</taxon>
        <taxon>Oryza meyeriana</taxon>
    </lineage>
</organism>
<gene>
    <name evidence="8" type="ORF">E2562_002051</name>
</gene>
<dbReference type="GO" id="GO:0000139">
    <property type="term" value="C:Golgi membrane"/>
    <property type="evidence" value="ECO:0007669"/>
    <property type="project" value="UniProtKB-SubCell"/>
</dbReference>
<evidence type="ECO:0000259" key="7">
    <source>
        <dbReference type="Pfam" id="PF20649"/>
    </source>
</evidence>
<dbReference type="InterPro" id="IPR019465">
    <property type="entry name" value="Cog5"/>
</dbReference>
<comment type="caution">
    <text evidence="8">The sequence shown here is derived from an EMBL/GenBank/DDBJ whole genome shotgun (WGS) entry which is preliminary data.</text>
</comment>
<accession>A0A6G1EDI2</accession>
<reference evidence="8 9" key="1">
    <citation type="submission" date="2019-11" db="EMBL/GenBank/DDBJ databases">
        <title>Whole genome sequence of Oryza granulata.</title>
        <authorList>
            <person name="Li W."/>
        </authorList>
    </citation>
    <scope>NUCLEOTIDE SEQUENCE [LARGE SCALE GENOMIC DNA]</scope>
    <source>
        <strain evidence="9">cv. Menghai</strain>
        <tissue evidence="8">Leaf</tissue>
    </source>
</reference>
<proteinExistence type="predicted"/>
<evidence type="ECO:0000259" key="6">
    <source>
        <dbReference type="Pfam" id="PF10392"/>
    </source>
</evidence>
<dbReference type="Proteomes" id="UP000479710">
    <property type="component" value="Unassembled WGS sequence"/>
</dbReference>
<dbReference type="PANTHER" id="PTHR13228">
    <property type="entry name" value="CONSERVED OLIGOMERIC GOLGI COMPLEX COMPONENT 5"/>
    <property type="match status" value="1"/>
</dbReference>
<feature type="compositionally biased region" description="Low complexity" evidence="5">
    <location>
        <begin position="121"/>
        <end position="133"/>
    </location>
</feature>
<dbReference type="InterPro" id="IPR049176">
    <property type="entry name" value="COG5_N"/>
</dbReference>
<evidence type="ECO:0000256" key="4">
    <source>
        <dbReference type="ARBA" id="ARBA00023136"/>
    </source>
</evidence>
<dbReference type="EMBL" id="SPHZ02000003">
    <property type="protein sequence ID" value="KAF0922799.1"/>
    <property type="molecule type" value="Genomic_DNA"/>
</dbReference>
<evidence type="ECO:0000256" key="5">
    <source>
        <dbReference type="SAM" id="MobiDB-lite"/>
    </source>
</evidence>
<dbReference type="Pfam" id="PF10392">
    <property type="entry name" value="COG5_N"/>
    <property type="match status" value="1"/>
</dbReference>
<dbReference type="InterPro" id="IPR048485">
    <property type="entry name" value="COG5_helical"/>
</dbReference>
<comment type="subcellular location">
    <subcellularLocation>
        <location evidence="1">Golgi apparatus membrane</location>
        <topology evidence="1">Peripheral membrane protein</topology>
    </subcellularLocation>
</comment>
<keyword evidence="9" id="KW-1185">Reference proteome</keyword>
<protein>
    <recommendedName>
        <fullName evidence="2">Conserved oligomeric Golgi complex subunit 5</fullName>
    </recommendedName>
</protein>
<keyword evidence="4" id="KW-0472">Membrane</keyword>
<dbReference type="AlphaFoldDB" id="A0A6G1EDI2"/>
<dbReference type="GO" id="GO:0006891">
    <property type="term" value="P:intra-Golgi vesicle-mediated transport"/>
    <property type="evidence" value="ECO:0007669"/>
    <property type="project" value="InterPro"/>
</dbReference>
<dbReference type="OrthoDB" id="18786at2759"/>
<feature type="region of interest" description="Disordered" evidence="5">
    <location>
        <begin position="109"/>
        <end position="133"/>
    </location>
</feature>
<feature type="domain" description="Conserved oligomeric Golgi complex subunit 5 helical" evidence="7">
    <location>
        <begin position="294"/>
        <end position="499"/>
    </location>
</feature>
<evidence type="ECO:0000313" key="9">
    <source>
        <dbReference type="Proteomes" id="UP000479710"/>
    </source>
</evidence>
<evidence type="ECO:0000256" key="2">
    <source>
        <dbReference type="ARBA" id="ARBA00020974"/>
    </source>
</evidence>
<keyword evidence="3" id="KW-0333">Golgi apparatus</keyword>